<feature type="region of interest" description="Disordered" evidence="1">
    <location>
        <begin position="34"/>
        <end position="69"/>
    </location>
</feature>
<dbReference type="AlphaFoldDB" id="A0A5Q4ZKY9"/>
<evidence type="ECO:0000313" key="3">
    <source>
        <dbReference type="Proteomes" id="UP000325811"/>
    </source>
</evidence>
<name>A0A5Q4ZKY9_9BURK</name>
<keyword evidence="3" id="KW-1185">Reference proteome</keyword>
<dbReference type="EMBL" id="LR699554">
    <property type="protein sequence ID" value="VVD34365.1"/>
    <property type="molecule type" value="Genomic_DNA"/>
</dbReference>
<evidence type="ECO:0000256" key="1">
    <source>
        <dbReference type="SAM" id="MobiDB-lite"/>
    </source>
</evidence>
<organism evidence="2 3">
    <name type="scientific">Paraburkholderia dioscoreae</name>
    <dbReference type="NCBI Taxonomy" id="2604047"/>
    <lineage>
        <taxon>Bacteria</taxon>
        <taxon>Pseudomonadati</taxon>
        <taxon>Pseudomonadota</taxon>
        <taxon>Betaproteobacteria</taxon>
        <taxon>Burkholderiales</taxon>
        <taxon>Burkholderiaceae</taxon>
        <taxon>Paraburkholderia</taxon>
    </lineage>
</organism>
<sequence>MLDSGFFVADIAYTPKMNRFTKFEAGYGRQKNRVTVEAGQQRGRRPCRPSTVYENGRRAGRRGGDRTRS</sequence>
<reference evidence="2 3" key="1">
    <citation type="submission" date="2019-08" db="EMBL/GenBank/DDBJ databases">
        <authorList>
            <person name="Herpell B J."/>
        </authorList>
    </citation>
    <scope>NUCLEOTIDE SEQUENCE [LARGE SCALE GENOMIC DNA]</scope>
    <source>
        <strain evidence="3">Msb3</strain>
    </source>
</reference>
<proteinExistence type="predicted"/>
<dbReference type="KEGG" id="pdio:PDMSB3_3081.1"/>
<gene>
    <name evidence="2" type="ORF">PDMSB3_3081</name>
</gene>
<protein>
    <submittedName>
        <fullName evidence="2">Uncharacterized protein</fullName>
    </submittedName>
</protein>
<evidence type="ECO:0000313" key="2">
    <source>
        <dbReference type="EMBL" id="VVD34365.1"/>
    </source>
</evidence>
<dbReference type="Proteomes" id="UP000325811">
    <property type="component" value="Chromosome II"/>
</dbReference>
<accession>A0A5Q4ZKY9</accession>